<dbReference type="Gene3D" id="1.10.287.950">
    <property type="entry name" value="Methyl-accepting chemotaxis protein"/>
    <property type="match status" value="1"/>
</dbReference>
<dbReference type="Pfam" id="PF22673">
    <property type="entry name" value="MCP-like_PDC_1"/>
    <property type="match status" value="1"/>
</dbReference>
<dbReference type="PANTHER" id="PTHR32089:SF112">
    <property type="entry name" value="LYSOZYME-LIKE PROTEIN-RELATED"/>
    <property type="match status" value="1"/>
</dbReference>
<evidence type="ECO:0000256" key="5">
    <source>
        <dbReference type="SAM" id="Phobius"/>
    </source>
</evidence>
<dbReference type="CDD" id="cd12913">
    <property type="entry name" value="PDC1_MCP_like"/>
    <property type="match status" value="1"/>
</dbReference>
<dbReference type="PANTHER" id="PTHR32089">
    <property type="entry name" value="METHYL-ACCEPTING CHEMOTAXIS PROTEIN MCPB"/>
    <property type="match status" value="1"/>
</dbReference>
<evidence type="ECO:0000256" key="1">
    <source>
        <dbReference type="ARBA" id="ARBA00023224"/>
    </source>
</evidence>
<dbReference type="PROSITE" id="PS50111">
    <property type="entry name" value="CHEMOTAXIS_TRANSDUC_2"/>
    <property type="match status" value="1"/>
</dbReference>
<keyword evidence="1 3" id="KW-0807">Transducer</keyword>
<keyword evidence="5" id="KW-0812">Transmembrane</keyword>
<evidence type="ECO:0000256" key="4">
    <source>
        <dbReference type="SAM" id="Coils"/>
    </source>
</evidence>
<keyword evidence="4" id="KW-0175">Coiled coil</keyword>
<comment type="similarity">
    <text evidence="2">Belongs to the methyl-accepting chemotaxis (MCP) protein family.</text>
</comment>
<dbReference type="SUPFAM" id="SSF103190">
    <property type="entry name" value="Sensory domain-like"/>
    <property type="match status" value="1"/>
</dbReference>
<evidence type="ECO:0000259" key="6">
    <source>
        <dbReference type="PROSITE" id="PS50111"/>
    </source>
</evidence>
<keyword evidence="5" id="KW-1133">Transmembrane helix</keyword>
<dbReference type="AlphaFoldDB" id="A0A3P7RYL0"/>
<organism evidence="8 9">
    <name type="scientific">Petrocella atlantisensis</name>
    <dbReference type="NCBI Taxonomy" id="2173034"/>
    <lineage>
        <taxon>Bacteria</taxon>
        <taxon>Bacillati</taxon>
        <taxon>Bacillota</taxon>
        <taxon>Clostridia</taxon>
        <taxon>Lachnospirales</taxon>
        <taxon>Vallitaleaceae</taxon>
        <taxon>Petrocella</taxon>
    </lineage>
</organism>
<protein>
    <submittedName>
        <fullName evidence="8">Methyl-accepting chemotaxis protein</fullName>
    </submittedName>
</protein>
<dbReference type="PROSITE" id="PS50885">
    <property type="entry name" value="HAMP"/>
    <property type="match status" value="1"/>
</dbReference>
<dbReference type="EMBL" id="LR130778">
    <property type="protein sequence ID" value="VDN47652.1"/>
    <property type="molecule type" value="Genomic_DNA"/>
</dbReference>
<feature type="domain" description="HAMP" evidence="7">
    <location>
        <begin position="324"/>
        <end position="379"/>
    </location>
</feature>
<dbReference type="Proteomes" id="UP000279029">
    <property type="component" value="Chromosome"/>
</dbReference>
<feature type="domain" description="Methyl-accepting transducer" evidence="6">
    <location>
        <begin position="391"/>
        <end position="635"/>
    </location>
</feature>
<keyword evidence="5" id="KW-0472">Membrane</keyword>
<sequence length="685" mass="75467">MKKHMSIRIKILAIFLPIIIVVAISIAASNIMDAQKEITAQIAEKVDYNLKYLVESMEHEFTSHSQIAKSIGNIYATYGNEMPKEDYSKVIESILPLNPNTLGSGLWLEPYTYNANTQYFGPYLYKDGENIVYTEDYEGPEYDYPSNDWYLIGKNAENGIGWTDPYYDELSGITMITTSVAIGSGDNVLGVVSADYDLTTIQALIDGVRIGEHGFAMLLDRQGNILAHPVKEKQMNLNIAEDEELMQMQEALSTNREGMEIIDIGGESSEVYFTTLPSTGWQLLISIPRSELYLGVQQMILRTLFIVGGILVLSGILIYLFSEIFITRPIIKASEYLNTIADGDFTQEIDQKYLSRKDEIGSILGAINSMNISLKDLINNIKQESYSINKEVENVMGNVNHLNNNLEEVASTTEGLAANMEETAASSQEMSATSQEIEKAVQSIAERSQDGSIAANEISKRAEKTKIDVNIAQKKTSEIFESTKRRLEHAINESKVVEQIDILSESIMQITEQTNLLALNAAIEAARAGESGRGFSVVADEIKKLAEQSKNTVLKIQDVTVKVTGSVENLSGSAHELLEFMSVDVNNDYKSMLEIADHYSEDAGFVDDLVTEFSATSEELLASLQSVLDTIDGVATAANEGAGGTVAIANRINEAKNQAKGVQNEISNTKKNADGLKMEVDKFKV</sequence>
<dbReference type="Pfam" id="PF00672">
    <property type="entry name" value="HAMP"/>
    <property type="match status" value="1"/>
</dbReference>
<accession>A0A3P7RYL0</accession>
<proteinExistence type="inferred from homology"/>
<evidence type="ECO:0000313" key="9">
    <source>
        <dbReference type="Proteomes" id="UP000279029"/>
    </source>
</evidence>
<dbReference type="InterPro" id="IPR003660">
    <property type="entry name" value="HAMP_dom"/>
</dbReference>
<evidence type="ECO:0000256" key="3">
    <source>
        <dbReference type="PROSITE-ProRule" id="PRU00284"/>
    </source>
</evidence>
<dbReference type="Pfam" id="PF00015">
    <property type="entry name" value="MCPsignal"/>
    <property type="match status" value="1"/>
</dbReference>
<gene>
    <name evidence="8" type="ORF">PATL70BA_1763</name>
</gene>
<evidence type="ECO:0000313" key="8">
    <source>
        <dbReference type="EMBL" id="VDN47652.1"/>
    </source>
</evidence>
<dbReference type="InterPro" id="IPR029151">
    <property type="entry name" value="Sensor-like_sf"/>
</dbReference>
<dbReference type="OrthoDB" id="9814363at2"/>
<name>A0A3P7RYL0_9FIRM</name>
<dbReference type="SUPFAM" id="SSF58104">
    <property type="entry name" value="Methyl-accepting chemotaxis protein (MCP) signaling domain"/>
    <property type="match status" value="1"/>
</dbReference>
<dbReference type="Gene3D" id="3.30.450.20">
    <property type="entry name" value="PAS domain"/>
    <property type="match status" value="2"/>
</dbReference>
<dbReference type="SMART" id="SM00304">
    <property type="entry name" value="HAMP"/>
    <property type="match status" value="1"/>
</dbReference>
<evidence type="ECO:0000259" key="7">
    <source>
        <dbReference type="PROSITE" id="PS50885"/>
    </source>
</evidence>
<dbReference type="SMART" id="SM00283">
    <property type="entry name" value="MA"/>
    <property type="match status" value="1"/>
</dbReference>
<dbReference type="KEGG" id="cbar:PATL70BA_1763"/>
<dbReference type="InterPro" id="IPR004089">
    <property type="entry name" value="MCPsignal_dom"/>
</dbReference>
<dbReference type="GO" id="GO:0007165">
    <property type="term" value="P:signal transduction"/>
    <property type="evidence" value="ECO:0007669"/>
    <property type="project" value="UniProtKB-KW"/>
</dbReference>
<feature type="transmembrane region" description="Helical" evidence="5">
    <location>
        <begin position="299"/>
        <end position="322"/>
    </location>
</feature>
<evidence type="ECO:0000256" key="2">
    <source>
        <dbReference type="ARBA" id="ARBA00029447"/>
    </source>
</evidence>
<dbReference type="RefSeq" id="WP_125136926.1">
    <property type="nucleotide sequence ID" value="NZ_LR130778.1"/>
</dbReference>
<dbReference type="CDD" id="cd06225">
    <property type="entry name" value="HAMP"/>
    <property type="match status" value="1"/>
</dbReference>
<keyword evidence="9" id="KW-1185">Reference proteome</keyword>
<reference evidence="8 9" key="1">
    <citation type="submission" date="2018-09" db="EMBL/GenBank/DDBJ databases">
        <authorList>
            <person name="Postec A."/>
        </authorList>
    </citation>
    <scope>NUCLEOTIDE SEQUENCE [LARGE SCALE GENOMIC DNA]</scope>
    <source>
        <strain evidence="8">70B-A</strain>
    </source>
</reference>
<dbReference type="GO" id="GO:0016020">
    <property type="term" value="C:membrane"/>
    <property type="evidence" value="ECO:0007669"/>
    <property type="project" value="InterPro"/>
</dbReference>
<dbReference type="CDD" id="cd12912">
    <property type="entry name" value="PDC2_MCP_like"/>
    <property type="match status" value="1"/>
</dbReference>
<feature type="coiled-coil region" evidence="4">
    <location>
        <begin position="652"/>
        <end position="679"/>
    </location>
</feature>